<dbReference type="AlphaFoldDB" id="A0A835YL36"/>
<sequence length="1041" mass="109136">MTNKTLTTPTITTPTITGTTTAGAVQAQGVWANRSNATATGVLLAGTFTTFAIYAASASGGVNSIAGAAAGTIGTVTGAATRIRCGNASTAGLIIENSSELALLSVNSQSGKLVIRGPINGVRVHKIRPHYHPSPPQRPTSHENEAGCYQSSTQSGAAPEALDATRPEQANGEREQPCFDARVRLHGVQHAVFAERLRRRGDAVPVCEISLGPDGVLLNGFDVLTWINGAQISIDGLIAATTAQGAVNLVQAAMAAAAAAETGLASLLPRFAGYVPVGDFATGAALSTVCNAETMSMTMADVVTLEAGGSFVSSTGSLIERAVSWMRIAGNVTVSGVSEFGSEVVPLLARGMRDIDTSTLNPVLATFGPSTAPAVSVYYDGSIAASQIKVTSATTIDLAAENVVASTVNGVPRNPTPAYIELDDKGITTSDVVIPGMYTSLLNWHNDVNYAFTQVMPNVYKDLDAIDTNMYVAKAGIAGLWPGLRMDGNPVFSFQDPMLDAFGFVGELIQGQGYVTLPDGFEQGLDIEQMTYEMCDGLLKLEPAGSYTPVNADPFVRTTAVIRVAGDLSVPSINGLPAANMLNRPAAQRTFVPKTKEKRSLARLQERAIVTIASTVAASNTIASTVAASNRRAKPVLGRVADRILLSLATRISDNTRKVKPAAARDYGKAISSLSARISAIPAPTTTSASKPTSSRDYGRLLASVNSRLSSIDTAAGVSNVFRKIKSVASRALDRVVQGLSINLWATAHRVKPAVSRTVDRVISSLSTRISQNTRRIKPAVSRSVDRLLARAAAVAGGTFSGDINCRVACVNKGGVNGQGGLSLWGSTKNAAYAMYLAQPGAGNSWSAGLACTALAAMTSYTMRFRVNNSDTFGFCFENDAETLFGVTGLSRDCWIKGKTTHGGGTAVGRFLDMQIMPSVYYISTTNGTTTYQAIAGTTFTALGTRLLLLDQCNFQGGMAVSGTAQNVSVNMQIRKTSDNSYVNGGGAIITHTRSYSYCYQICSKLTVVAGTSYYLAAQISENTTGSYIVDITETLLTHFV</sequence>
<evidence type="ECO:0000313" key="3">
    <source>
        <dbReference type="Proteomes" id="UP000664859"/>
    </source>
</evidence>
<dbReference type="Proteomes" id="UP000664859">
    <property type="component" value="Unassembled WGS sequence"/>
</dbReference>
<evidence type="ECO:0000256" key="1">
    <source>
        <dbReference type="SAM" id="MobiDB-lite"/>
    </source>
</evidence>
<reference evidence="2" key="1">
    <citation type="submission" date="2021-02" db="EMBL/GenBank/DDBJ databases">
        <title>First Annotated Genome of the Yellow-green Alga Tribonema minus.</title>
        <authorList>
            <person name="Mahan K.M."/>
        </authorList>
    </citation>
    <scope>NUCLEOTIDE SEQUENCE</scope>
    <source>
        <strain evidence="2">UTEX B ZZ1240</strain>
    </source>
</reference>
<protein>
    <submittedName>
        <fullName evidence="2">Uncharacterized protein</fullName>
    </submittedName>
</protein>
<accession>A0A835YL36</accession>
<comment type="caution">
    <text evidence="2">The sequence shown here is derived from an EMBL/GenBank/DDBJ whole genome shotgun (WGS) entry which is preliminary data.</text>
</comment>
<feature type="region of interest" description="Disordered" evidence="1">
    <location>
        <begin position="126"/>
        <end position="175"/>
    </location>
</feature>
<evidence type="ECO:0000313" key="2">
    <source>
        <dbReference type="EMBL" id="KAG5176661.1"/>
    </source>
</evidence>
<keyword evidence="3" id="KW-1185">Reference proteome</keyword>
<feature type="compositionally biased region" description="Basic and acidic residues" evidence="1">
    <location>
        <begin position="163"/>
        <end position="175"/>
    </location>
</feature>
<proteinExistence type="predicted"/>
<name>A0A835YL36_9STRA</name>
<organism evidence="2 3">
    <name type="scientific">Tribonema minus</name>
    <dbReference type="NCBI Taxonomy" id="303371"/>
    <lineage>
        <taxon>Eukaryota</taxon>
        <taxon>Sar</taxon>
        <taxon>Stramenopiles</taxon>
        <taxon>Ochrophyta</taxon>
        <taxon>PX clade</taxon>
        <taxon>Xanthophyceae</taxon>
        <taxon>Tribonematales</taxon>
        <taxon>Tribonemataceae</taxon>
        <taxon>Tribonema</taxon>
    </lineage>
</organism>
<gene>
    <name evidence="2" type="ORF">JKP88DRAFT_249431</name>
</gene>
<dbReference type="EMBL" id="JAFCMP010000535">
    <property type="protein sequence ID" value="KAG5176661.1"/>
    <property type="molecule type" value="Genomic_DNA"/>
</dbReference>